<keyword evidence="2" id="KW-1185">Reference proteome</keyword>
<comment type="caution">
    <text evidence="1">The sequence shown here is derived from an EMBL/GenBank/DDBJ whole genome shotgun (WGS) entry which is preliminary data.</text>
</comment>
<evidence type="ECO:0000313" key="1">
    <source>
        <dbReference type="EMBL" id="KAH6932656.1"/>
    </source>
</evidence>
<proteinExistence type="predicted"/>
<protein>
    <submittedName>
        <fullName evidence="1">Uncharacterized protein</fullName>
    </submittedName>
</protein>
<accession>A0ACB7SCH2</accession>
<evidence type="ECO:0000313" key="2">
    <source>
        <dbReference type="Proteomes" id="UP000821845"/>
    </source>
</evidence>
<reference evidence="1" key="1">
    <citation type="submission" date="2020-05" db="EMBL/GenBank/DDBJ databases">
        <title>Large-scale comparative analyses of tick genomes elucidate their genetic diversity and vector capacities.</title>
        <authorList>
            <person name="Jia N."/>
            <person name="Wang J."/>
            <person name="Shi W."/>
            <person name="Du L."/>
            <person name="Sun Y."/>
            <person name="Zhan W."/>
            <person name="Jiang J."/>
            <person name="Wang Q."/>
            <person name="Zhang B."/>
            <person name="Ji P."/>
            <person name="Sakyi L.B."/>
            <person name="Cui X."/>
            <person name="Yuan T."/>
            <person name="Jiang B."/>
            <person name="Yang W."/>
            <person name="Lam T.T.-Y."/>
            <person name="Chang Q."/>
            <person name="Ding S."/>
            <person name="Wang X."/>
            <person name="Zhu J."/>
            <person name="Ruan X."/>
            <person name="Zhao L."/>
            <person name="Wei J."/>
            <person name="Que T."/>
            <person name="Du C."/>
            <person name="Cheng J."/>
            <person name="Dai P."/>
            <person name="Han X."/>
            <person name="Huang E."/>
            <person name="Gao Y."/>
            <person name="Liu J."/>
            <person name="Shao H."/>
            <person name="Ye R."/>
            <person name="Li L."/>
            <person name="Wei W."/>
            <person name="Wang X."/>
            <person name="Wang C."/>
            <person name="Yang T."/>
            <person name="Huo Q."/>
            <person name="Li W."/>
            <person name="Guo W."/>
            <person name="Chen H."/>
            <person name="Zhou L."/>
            <person name="Ni X."/>
            <person name="Tian J."/>
            <person name="Zhou Y."/>
            <person name="Sheng Y."/>
            <person name="Liu T."/>
            <person name="Pan Y."/>
            <person name="Xia L."/>
            <person name="Li J."/>
            <person name="Zhao F."/>
            <person name="Cao W."/>
        </authorList>
    </citation>
    <scope>NUCLEOTIDE SEQUENCE</scope>
    <source>
        <strain evidence="1">Hyas-2018</strain>
    </source>
</reference>
<dbReference type="EMBL" id="CM023484">
    <property type="protein sequence ID" value="KAH6932656.1"/>
    <property type="molecule type" value="Genomic_DNA"/>
</dbReference>
<dbReference type="Proteomes" id="UP000821845">
    <property type="component" value="Chromosome 4"/>
</dbReference>
<sequence>MRFFGASERLVREAVKHKSDCGVLSVPPLKKDAAQGVHDAARISEQQQDDFVATPDGRFHLSNGIYVSANQAEKLFKNKKPSIVVRDAAQVVCRDDLAKRSVSGRLAPTRSGTNEQRAKQLTPSKWNVVYDCLRHWGRVKVSTPGLPSSLFQGP</sequence>
<organism evidence="1 2">
    <name type="scientific">Hyalomma asiaticum</name>
    <name type="common">Tick</name>
    <dbReference type="NCBI Taxonomy" id="266040"/>
    <lineage>
        <taxon>Eukaryota</taxon>
        <taxon>Metazoa</taxon>
        <taxon>Ecdysozoa</taxon>
        <taxon>Arthropoda</taxon>
        <taxon>Chelicerata</taxon>
        <taxon>Arachnida</taxon>
        <taxon>Acari</taxon>
        <taxon>Parasitiformes</taxon>
        <taxon>Ixodida</taxon>
        <taxon>Ixodoidea</taxon>
        <taxon>Ixodidae</taxon>
        <taxon>Hyalomminae</taxon>
        <taxon>Hyalomma</taxon>
    </lineage>
</organism>
<gene>
    <name evidence="1" type="ORF">HPB50_008491</name>
</gene>
<name>A0ACB7SCH2_HYAAI</name>